<keyword evidence="4" id="KW-1185">Reference proteome</keyword>
<evidence type="ECO:0000313" key="3">
    <source>
        <dbReference type="EMBL" id="TBT96217.1"/>
    </source>
</evidence>
<dbReference type="InterPro" id="IPR027051">
    <property type="entry name" value="XdhC_Rossmann_dom"/>
</dbReference>
<dbReference type="NCBIfam" id="TIGR02964">
    <property type="entry name" value="xanthine_xdhC"/>
    <property type="match status" value="1"/>
</dbReference>
<sequence length="265" mass="28032">MHWSQAVTALRASGRAGVLVSILSVRGHAPREAGAKMVVASDATWGSIGGGNLEYVATQRARTMLAEASRDAETLVDRLNEKERGKQAQQCCGGEVTVILEPLPALPTVAILGVGHVGLEVARILARLEVCLVLVDSRAEMLDADRLAPLEGAASITAKHLVMPESALDELPAGAEILVMTHDHAEDYAILDAALRRPELGWIGLIGSSVKWGNFQRRLLDGGFSAADVARITCPIGLPDIAGKEPAVIAVSVAADFLRRRSARS</sequence>
<feature type="domain" description="XdhC- CoxI" evidence="1">
    <location>
        <begin position="11"/>
        <end position="69"/>
    </location>
</feature>
<name>A0A4Q9KNN9_PROTD</name>
<evidence type="ECO:0000259" key="2">
    <source>
        <dbReference type="Pfam" id="PF13478"/>
    </source>
</evidence>
<feature type="domain" description="XdhC Rossmann" evidence="2">
    <location>
        <begin position="109"/>
        <end position="256"/>
    </location>
</feature>
<dbReference type="InterPro" id="IPR036291">
    <property type="entry name" value="NAD(P)-bd_dom_sf"/>
</dbReference>
<dbReference type="SUPFAM" id="SSF51735">
    <property type="entry name" value="NAD(P)-binding Rossmann-fold domains"/>
    <property type="match status" value="1"/>
</dbReference>
<gene>
    <name evidence="3" type="primary">xdhC</name>
    <name evidence="3" type="ORF">ET996_00665</name>
</gene>
<protein>
    <submittedName>
        <fullName evidence="3">Xanthine dehydrogenase accessory protein XdhC</fullName>
    </submittedName>
</protein>
<dbReference type="PANTHER" id="PTHR30388">
    <property type="entry name" value="ALDEHYDE OXIDOREDUCTASE MOLYBDENUM COFACTOR ASSEMBLY PROTEIN"/>
    <property type="match status" value="1"/>
</dbReference>
<dbReference type="Gene3D" id="3.40.50.720">
    <property type="entry name" value="NAD(P)-binding Rossmann-like Domain"/>
    <property type="match status" value="1"/>
</dbReference>
<evidence type="ECO:0000313" key="4">
    <source>
        <dbReference type="Proteomes" id="UP000291933"/>
    </source>
</evidence>
<comment type="caution">
    <text evidence="3">The sequence shown here is derived from an EMBL/GenBank/DDBJ whole genome shotgun (WGS) entry which is preliminary data.</text>
</comment>
<evidence type="ECO:0000259" key="1">
    <source>
        <dbReference type="Pfam" id="PF02625"/>
    </source>
</evidence>
<reference evidence="3 4" key="1">
    <citation type="submission" date="2019-01" db="EMBL/GenBank/DDBJ databases">
        <title>Lactibacter flavus gen. nov., sp. nov., a novel bacterium of the family Propionibacteriaceae isolated from raw milk and dairy products.</title>
        <authorList>
            <person name="Huptas C."/>
            <person name="Wenning M."/>
            <person name="Breitenwieser F."/>
            <person name="Doll E."/>
            <person name="Von Neubeck M."/>
            <person name="Busse H.-J."/>
            <person name="Scherer S."/>
        </authorList>
    </citation>
    <scope>NUCLEOTIDE SEQUENCE [LARGE SCALE GENOMIC DNA]</scope>
    <source>
        <strain evidence="4">DSM 22130 / JCM 15804 / WR061</strain>
    </source>
</reference>
<dbReference type="Pfam" id="PF02625">
    <property type="entry name" value="XdhC_CoxI"/>
    <property type="match status" value="1"/>
</dbReference>
<dbReference type="RefSeq" id="WP_131170630.1">
    <property type="nucleotide sequence ID" value="NZ_FXTL01000001.1"/>
</dbReference>
<dbReference type="Proteomes" id="UP000291933">
    <property type="component" value="Unassembled WGS sequence"/>
</dbReference>
<dbReference type="OrthoDB" id="61481at2"/>
<dbReference type="PANTHER" id="PTHR30388:SF6">
    <property type="entry name" value="XANTHINE DEHYDROGENASE SUBUNIT A-RELATED"/>
    <property type="match status" value="1"/>
</dbReference>
<dbReference type="Pfam" id="PF13478">
    <property type="entry name" value="XdhC_C"/>
    <property type="match status" value="1"/>
</dbReference>
<proteinExistence type="predicted"/>
<organism evidence="3 4">
    <name type="scientific">Propioniciclava tarda</name>
    <dbReference type="NCBI Taxonomy" id="433330"/>
    <lineage>
        <taxon>Bacteria</taxon>
        <taxon>Bacillati</taxon>
        <taxon>Actinomycetota</taxon>
        <taxon>Actinomycetes</taxon>
        <taxon>Propionibacteriales</taxon>
        <taxon>Propionibacteriaceae</taxon>
        <taxon>Propioniciclava</taxon>
    </lineage>
</organism>
<accession>A0A4Q9KNN9</accession>
<dbReference type="AlphaFoldDB" id="A0A4Q9KNN9"/>
<dbReference type="InterPro" id="IPR052698">
    <property type="entry name" value="MoCofactor_Util/Proc"/>
</dbReference>
<dbReference type="InterPro" id="IPR014308">
    <property type="entry name" value="Xanthine_DH_XdhC"/>
</dbReference>
<dbReference type="InterPro" id="IPR003777">
    <property type="entry name" value="XdhC_CoxI"/>
</dbReference>
<dbReference type="EMBL" id="SDMR01000001">
    <property type="protein sequence ID" value="TBT96217.1"/>
    <property type="molecule type" value="Genomic_DNA"/>
</dbReference>